<evidence type="ECO:0000313" key="1">
    <source>
        <dbReference type="EMBL" id="KAK8508519.1"/>
    </source>
</evidence>
<sequence length="88" mass="10197">MSLVFVKAVLKFRQRIVPFVSPGISFGLELRQSTRQVIERRSLQPEKIDKLDTTPSLELQLESATRNMLSKEVAEKTRELRQLRGEEL</sequence>
<organism evidence="1 2">
    <name type="scientific">Hibiscus sabdariffa</name>
    <name type="common">roselle</name>
    <dbReference type="NCBI Taxonomy" id="183260"/>
    <lineage>
        <taxon>Eukaryota</taxon>
        <taxon>Viridiplantae</taxon>
        <taxon>Streptophyta</taxon>
        <taxon>Embryophyta</taxon>
        <taxon>Tracheophyta</taxon>
        <taxon>Spermatophyta</taxon>
        <taxon>Magnoliopsida</taxon>
        <taxon>eudicotyledons</taxon>
        <taxon>Gunneridae</taxon>
        <taxon>Pentapetalae</taxon>
        <taxon>rosids</taxon>
        <taxon>malvids</taxon>
        <taxon>Malvales</taxon>
        <taxon>Malvaceae</taxon>
        <taxon>Malvoideae</taxon>
        <taxon>Hibiscus</taxon>
    </lineage>
</organism>
<name>A0ABR2BN16_9ROSI</name>
<comment type="caution">
    <text evidence="1">The sequence shown here is derived from an EMBL/GenBank/DDBJ whole genome shotgun (WGS) entry which is preliminary data.</text>
</comment>
<proteinExistence type="predicted"/>
<evidence type="ECO:0000313" key="2">
    <source>
        <dbReference type="Proteomes" id="UP001472677"/>
    </source>
</evidence>
<dbReference type="EMBL" id="JBBPBM010000099">
    <property type="protein sequence ID" value="KAK8508519.1"/>
    <property type="molecule type" value="Genomic_DNA"/>
</dbReference>
<protein>
    <submittedName>
        <fullName evidence="1">Uncharacterized protein</fullName>
    </submittedName>
</protein>
<keyword evidence="2" id="KW-1185">Reference proteome</keyword>
<reference evidence="1 2" key="1">
    <citation type="journal article" date="2024" name="G3 (Bethesda)">
        <title>Genome assembly of Hibiscus sabdariffa L. provides insights into metabolisms of medicinal natural products.</title>
        <authorList>
            <person name="Kim T."/>
        </authorList>
    </citation>
    <scope>NUCLEOTIDE SEQUENCE [LARGE SCALE GENOMIC DNA]</scope>
    <source>
        <strain evidence="1">TK-2024</strain>
        <tissue evidence="1">Old leaves</tissue>
    </source>
</reference>
<dbReference type="Proteomes" id="UP001472677">
    <property type="component" value="Unassembled WGS sequence"/>
</dbReference>
<accession>A0ABR2BN16</accession>
<gene>
    <name evidence="1" type="ORF">V6N12_044437</name>
</gene>